<comment type="subcellular location">
    <subcellularLocation>
        <location evidence="1">Cytoplasm</location>
    </subcellularLocation>
</comment>
<evidence type="ECO:0000256" key="14">
    <source>
        <dbReference type="PIRSR" id="PIRSR000350-3"/>
    </source>
</evidence>
<dbReference type="PIRSF" id="PIRSF000350">
    <property type="entry name" value="Mercury_reductase_MerA"/>
    <property type="match status" value="1"/>
</dbReference>
<comment type="miscellaneous">
    <text evidence="16">The active site is a redox-active disulfide bond.</text>
</comment>
<dbReference type="SUPFAM" id="SSF55424">
    <property type="entry name" value="FAD/NAD-linked reductases, dimerisation (C-terminal) domain"/>
    <property type="match status" value="1"/>
</dbReference>
<keyword evidence="11 16" id="KW-0676">Redox-active center</keyword>
<evidence type="ECO:0000256" key="11">
    <source>
        <dbReference type="ARBA" id="ARBA00023284"/>
    </source>
</evidence>
<evidence type="ECO:0000256" key="4">
    <source>
        <dbReference type="ARBA" id="ARBA00016961"/>
    </source>
</evidence>
<feature type="binding site" evidence="14">
    <location>
        <begin position="151"/>
        <end position="153"/>
    </location>
    <ligand>
        <name>FAD</name>
        <dbReference type="ChEBI" id="CHEBI:57692"/>
    </ligand>
</feature>
<evidence type="ECO:0000256" key="12">
    <source>
        <dbReference type="ARBA" id="ARBA00049187"/>
    </source>
</evidence>
<dbReference type="Proteomes" id="UP000012283">
    <property type="component" value="Unassembled WGS sequence"/>
</dbReference>
<feature type="binding site" evidence="14">
    <location>
        <position position="211"/>
    </location>
    <ligand>
        <name>NAD(+)</name>
        <dbReference type="ChEBI" id="CHEBI:57540"/>
    </ligand>
</feature>
<dbReference type="PANTHER" id="PTHR22912:SF217">
    <property type="entry name" value="DIHYDROLIPOYL DEHYDROGENASE"/>
    <property type="match status" value="1"/>
</dbReference>
<evidence type="ECO:0000313" key="19">
    <source>
        <dbReference type="EMBL" id="ENH97414.1"/>
    </source>
</evidence>
<dbReference type="RefSeq" id="WP_003466326.1">
    <property type="nucleotide sequence ID" value="NZ_APML01000019.1"/>
</dbReference>
<dbReference type="InterPro" id="IPR001100">
    <property type="entry name" value="Pyr_nuc-diS_OxRdtase"/>
</dbReference>
<dbReference type="InterPro" id="IPR004099">
    <property type="entry name" value="Pyr_nucl-diS_OxRdtase_dimer"/>
</dbReference>
<dbReference type="Pfam" id="PF07992">
    <property type="entry name" value="Pyr_redox_2"/>
    <property type="match status" value="1"/>
</dbReference>
<dbReference type="GO" id="GO:0004148">
    <property type="term" value="F:dihydrolipoyl dehydrogenase (NADH) activity"/>
    <property type="evidence" value="ECO:0007669"/>
    <property type="project" value="UniProtKB-EC"/>
</dbReference>
<dbReference type="SUPFAM" id="SSF51905">
    <property type="entry name" value="FAD/NAD(P)-binding domain"/>
    <property type="match status" value="1"/>
</dbReference>
<dbReference type="GO" id="GO:0005737">
    <property type="term" value="C:cytoplasm"/>
    <property type="evidence" value="ECO:0007669"/>
    <property type="project" value="UniProtKB-SubCell"/>
</dbReference>
<evidence type="ECO:0000256" key="16">
    <source>
        <dbReference type="RuleBase" id="RU003692"/>
    </source>
</evidence>
<keyword evidence="9 14" id="KW-0520">NAD</keyword>
<evidence type="ECO:0000256" key="3">
    <source>
        <dbReference type="ARBA" id="ARBA00012608"/>
    </source>
</evidence>
<reference evidence="19 20" key="1">
    <citation type="submission" date="2013-03" db="EMBL/GenBank/DDBJ databases">
        <title>Draft genome sequence of Gracibacillus halophilus YIM-C55.5, a moderately halophilic and thermophilic organism from the Xiaochaidamu salt lake.</title>
        <authorList>
            <person name="Sugumar T."/>
            <person name="Polireddy D.R."/>
            <person name="Antony A."/>
            <person name="Madhava Y.R."/>
            <person name="Sivakumar N."/>
        </authorList>
    </citation>
    <scope>NUCLEOTIDE SEQUENCE [LARGE SCALE GENOMIC DNA]</scope>
    <source>
        <strain evidence="19 20">YIM-C55.5</strain>
    </source>
</reference>
<comment type="similarity">
    <text evidence="2 16">Belongs to the class-I pyridine nucleotide-disulfide oxidoreductase family.</text>
</comment>
<dbReference type="InterPro" id="IPR012999">
    <property type="entry name" value="Pyr_OxRdtase_I_AS"/>
</dbReference>
<dbReference type="InterPro" id="IPR006258">
    <property type="entry name" value="Lipoamide_DH"/>
</dbReference>
<accession>N4WDT6</accession>
<keyword evidence="7 14" id="KW-0274">FAD</keyword>
<comment type="caution">
    <text evidence="19">The sequence shown here is derived from an EMBL/GenBank/DDBJ whole genome shotgun (WGS) entry which is preliminary data.</text>
</comment>
<proteinExistence type="inferred from homology"/>
<evidence type="ECO:0000256" key="2">
    <source>
        <dbReference type="ARBA" id="ARBA00007532"/>
    </source>
</evidence>
<evidence type="ECO:0000313" key="20">
    <source>
        <dbReference type="Proteomes" id="UP000012283"/>
    </source>
</evidence>
<evidence type="ECO:0000259" key="17">
    <source>
        <dbReference type="Pfam" id="PF02852"/>
    </source>
</evidence>
<evidence type="ECO:0000256" key="9">
    <source>
        <dbReference type="ARBA" id="ARBA00023027"/>
    </source>
</evidence>
<dbReference type="InterPro" id="IPR016156">
    <property type="entry name" value="FAD/NAD-linked_Rdtase_dimer_sf"/>
</dbReference>
<feature type="binding site" evidence="14">
    <location>
        <position position="51"/>
    </location>
    <ligand>
        <name>FAD</name>
        <dbReference type="ChEBI" id="CHEBI:57692"/>
    </ligand>
</feature>
<keyword evidence="6 16" id="KW-0285">Flavoprotein</keyword>
<keyword evidence="5" id="KW-0963">Cytoplasm</keyword>
<feature type="binding site" evidence="14">
    <location>
        <position position="321"/>
    </location>
    <ligand>
        <name>FAD</name>
        <dbReference type="ChEBI" id="CHEBI:57692"/>
    </ligand>
</feature>
<dbReference type="NCBIfam" id="TIGR01350">
    <property type="entry name" value="lipoamide_DH"/>
    <property type="match status" value="1"/>
</dbReference>
<dbReference type="AlphaFoldDB" id="N4WDT6"/>
<evidence type="ECO:0000259" key="18">
    <source>
        <dbReference type="Pfam" id="PF07992"/>
    </source>
</evidence>
<dbReference type="Gene3D" id="3.50.50.60">
    <property type="entry name" value="FAD/NAD(P)-binding domain"/>
    <property type="match status" value="2"/>
</dbReference>
<dbReference type="STRING" id="1308866.J416_05358"/>
<dbReference type="FunFam" id="3.30.390.30:FF:000001">
    <property type="entry name" value="Dihydrolipoyl dehydrogenase"/>
    <property type="match status" value="1"/>
</dbReference>
<dbReference type="PROSITE" id="PS00076">
    <property type="entry name" value="PYRIDINE_REDOX_1"/>
    <property type="match status" value="1"/>
</dbReference>
<keyword evidence="10" id="KW-1015">Disulfide bond</keyword>
<evidence type="ECO:0000256" key="8">
    <source>
        <dbReference type="ARBA" id="ARBA00023002"/>
    </source>
</evidence>
<evidence type="ECO:0000256" key="10">
    <source>
        <dbReference type="ARBA" id="ARBA00023157"/>
    </source>
</evidence>
<dbReference type="GO" id="GO:0006103">
    <property type="term" value="P:2-oxoglutarate metabolic process"/>
    <property type="evidence" value="ECO:0007669"/>
    <property type="project" value="TreeGrafter"/>
</dbReference>
<evidence type="ECO:0000256" key="7">
    <source>
        <dbReference type="ARBA" id="ARBA00022827"/>
    </source>
</evidence>
<keyword evidence="14" id="KW-0547">Nucleotide-binding</keyword>
<dbReference type="InterPro" id="IPR050151">
    <property type="entry name" value="Class-I_Pyr_Nuc-Dis_Oxidored"/>
</dbReference>
<name>N4WDT6_9BACI</name>
<dbReference type="OrthoDB" id="9800167at2"/>
<dbReference type="Gene3D" id="3.30.390.30">
    <property type="match status" value="1"/>
</dbReference>
<dbReference type="eggNOG" id="COG1249">
    <property type="taxonomic scope" value="Bacteria"/>
</dbReference>
<feature type="binding site" evidence="14">
    <location>
        <position position="114"/>
    </location>
    <ligand>
        <name>FAD</name>
        <dbReference type="ChEBI" id="CHEBI:57692"/>
    </ligand>
</feature>
<dbReference type="PATRIC" id="fig|1308866.3.peg.1083"/>
<keyword evidence="20" id="KW-1185">Reference proteome</keyword>
<dbReference type="PRINTS" id="PR00368">
    <property type="entry name" value="FADPNR"/>
</dbReference>
<evidence type="ECO:0000256" key="15">
    <source>
        <dbReference type="PIRSR" id="PIRSR000350-4"/>
    </source>
</evidence>
<organism evidence="19 20">
    <name type="scientific">Gracilibacillus halophilus YIM-C55.5</name>
    <dbReference type="NCBI Taxonomy" id="1308866"/>
    <lineage>
        <taxon>Bacteria</taxon>
        <taxon>Bacillati</taxon>
        <taxon>Bacillota</taxon>
        <taxon>Bacilli</taxon>
        <taxon>Bacillales</taxon>
        <taxon>Bacillaceae</taxon>
        <taxon>Gracilibacillus</taxon>
    </lineage>
</organism>
<dbReference type="Pfam" id="PF02852">
    <property type="entry name" value="Pyr_redox_dim"/>
    <property type="match status" value="1"/>
</dbReference>
<comment type="catalytic activity">
    <reaction evidence="12 16">
        <text>N(6)-[(R)-dihydrolipoyl]-L-lysyl-[protein] + NAD(+) = N(6)-[(R)-lipoyl]-L-lysyl-[protein] + NADH + H(+)</text>
        <dbReference type="Rhea" id="RHEA:15045"/>
        <dbReference type="Rhea" id="RHEA-COMP:10474"/>
        <dbReference type="Rhea" id="RHEA-COMP:10475"/>
        <dbReference type="ChEBI" id="CHEBI:15378"/>
        <dbReference type="ChEBI" id="CHEBI:57540"/>
        <dbReference type="ChEBI" id="CHEBI:57945"/>
        <dbReference type="ChEBI" id="CHEBI:83099"/>
        <dbReference type="ChEBI" id="CHEBI:83100"/>
        <dbReference type="EC" id="1.8.1.4"/>
    </reaction>
</comment>
<protein>
    <recommendedName>
        <fullName evidence="4 16">Dihydrolipoyl dehydrogenase</fullName>
        <ecNumber evidence="3 16">1.8.1.4</ecNumber>
    </recommendedName>
</protein>
<dbReference type="EMBL" id="APML01000019">
    <property type="protein sequence ID" value="ENH97414.1"/>
    <property type="molecule type" value="Genomic_DNA"/>
</dbReference>
<feature type="domain" description="Pyridine nucleotide-disulphide oxidoreductase dimerisation" evidence="17">
    <location>
        <begin position="356"/>
        <end position="464"/>
    </location>
</feature>
<feature type="binding site" evidence="14">
    <location>
        <position position="280"/>
    </location>
    <ligand>
        <name>NAD(+)</name>
        <dbReference type="ChEBI" id="CHEBI:57540"/>
    </ligand>
</feature>
<evidence type="ECO:0000256" key="6">
    <source>
        <dbReference type="ARBA" id="ARBA00022630"/>
    </source>
</evidence>
<dbReference type="GO" id="GO:0050660">
    <property type="term" value="F:flavin adenine dinucleotide binding"/>
    <property type="evidence" value="ECO:0007669"/>
    <property type="project" value="InterPro"/>
</dbReference>
<keyword evidence="8 16" id="KW-0560">Oxidoreductase</keyword>
<evidence type="ECO:0000256" key="1">
    <source>
        <dbReference type="ARBA" id="ARBA00004496"/>
    </source>
</evidence>
<dbReference type="PANTHER" id="PTHR22912">
    <property type="entry name" value="DISULFIDE OXIDOREDUCTASE"/>
    <property type="match status" value="1"/>
</dbReference>
<dbReference type="InterPro" id="IPR023753">
    <property type="entry name" value="FAD/NAD-binding_dom"/>
</dbReference>
<feature type="active site" description="Proton acceptor" evidence="13">
    <location>
        <position position="454"/>
    </location>
</feature>
<dbReference type="InterPro" id="IPR036188">
    <property type="entry name" value="FAD/NAD-bd_sf"/>
</dbReference>
<feature type="domain" description="FAD/NAD(P)-binding" evidence="18">
    <location>
        <begin position="5"/>
        <end position="336"/>
    </location>
</feature>
<dbReference type="PRINTS" id="PR00411">
    <property type="entry name" value="PNDRDTASEI"/>
</dbReference>
<gene>
    <name evidence="19" type="ORF">J416_05358</name>
</gene>
<dbReference type="EC" id="1.8.1.4" evidence="3 16"/>
<evidence type="ECO:0000256" key="13">
    <source>
        <dbReference type="PIRSR" id="PIRSR000350-2"/>
    </source>
</evidence>
<comment type="cofactor">
    <cofactor evidence="14 16">
        <name>FAD</name>
        <dbReference type="ChEBI" id="CHEBI:57692"/>
    </cofactor>
    <text evidence="14 16">Binds 1 FAD per subunit.</text>
</comment>
<feature type="disulfide bond" description="Redox-active" evidence="15">
    <location>
        <begin position="42"/>
        <end position="47"/>
    </location>
</feature>
<evidence type="ECO:0000256" key="5">
    <source>
        <dbReference type="ARBA" id="ARBA00022490"/>
    </source>
</evidence>
<sequence length="475" mass="50909">MAIDYDLVVLGGGTGGYVTAIRASQQGFKTAIVEAEKLGGTCLHKGCIPTKSFLKSAEVFQEIRHANEFGVMVGEPTLDLNQVLNRKDQVVRTLYQGVKHLVNQGKIDVYHGYGSILGSSIFSPMAGSVSVTYDGEQENDILIPKQLVIATGSSAKTIPGMEPDGKKILTSDHALELDELPQSILIVGGGAIGVEWASFYQDVGVNVTLIEQNDQLLPGVDSDIAVEMKKRLKNKGVNIYTDSTVLPETLQIQDQCMIEVNTGNENIVSLSSDVILLSVGRKANTMKIGLENTDVQLDDQGFIQVDQNMQTKEGHIYAIGDVIGGKQLAHAATYEARVAMEHMSGQQPTYLSDMDIPTCIYSEPEVASIGVTESEAKAQGYSVDVTKTSLQAIGKAHVNGDAKGFAKMIVDKETNDVLGIHLIGKGVTELIGQASMARYFDGSALELSEVIYPHPSLSELLGEAALAAEGRNIHG</sequence>
<feature type="binding site" evidence="14">
    <location>
        <begin position="188"/>
        <end position="195"/>
    </location>
    <ligand>
        <name>NAD(+)</name>
        <dbReference type="ChEBI" id="CHEBI:57540"/>
    </ligand>
</feature>